<feature type="transmembrane region" description="Helical" evidence="1">
    <location>
        <begin position="88"/>
        <end position="106"/>
    </location>
</feature>
<organism evidence="2 3">
    <name type="scientific">Corallincola platygyrae</name>
    <dbReference type="NCBI Taxonomy" id="1193278"/>
    <lineage>
        <taxon>Bacteria</taxon>
        <taxon>Pseudomonadati</taxon>
        <taxon>Pseudomonadota</taxon>
        <taxon>Gammaproteobacteria</taxon>
        <taxon>Alteromonadales</taxon>
        <taxon>Psychromonadaceae</taxon>
        <taxon>Corallincola</taxon>
    </lineage>
</organism>
<comment type="caution">
    <text evidence="2">The sequence shown here is derived from an EMBL/GenBank/DDBJ whole genome shotgun (WGS) entry which is preliminary data.</text>
</comment>
<evidence type="ECO:0000313" key="2">
    <source>
        <dbReference type="EMBL" id="MFD2095800.1"/>
    </source>
</evidence>
<feature type="transmembrane region" description="Helical" evidence="1">
    <location>
        <begin position="6"/>
        <end position="25"/>
    </location>
</feature>
<accession>A0ABW4XLY1</accession>
<feature type="transmembrane region" description="Helical" evidence="1">
    <location>
        <begin position="209"/>
        <end position="229"/>
    </location>
</feature>
<gene>
    <name evidence="2" type="ORF">ACFSJ3_07370</name>
</gene>
<proteinExistence type="predicted"/>
<protein>
    <submittedName>
        <fullName evidence="2">Uncharacterized protein</fullName>
    </submittedName>
</protein>
<dbReference type="EMBL" id="JBHUHT010000009">
    <property type="protein sequence ID" value="MFD2095800.1"/>
    <property type="molecule type" value="Genomic_DNA"/>
</dbReference>
<dbReference type="Proteomes" id="UP001597380">
    <property type="component" value="Unassembled WGS sequence"/>
</dbReference>
<keyword evidence="3" id="KW-1185">Reference proteome</keyword>
<feature type="transmembrane region" description="Helical" evidence="1">
    <location>
        <begin position="61"/>
        <end position="82"/>
    </location>
</feature>
<evidence type="ECO:0000256" key="1">
    <source>
        <dbReference type="SAM" id="Phobius"/>
    </source>
</evidence>
<reference evidence="3" key="1">
    <citation type="journal article" date="2019" name="Int. J. Syst. Evol. Microbiol.">
        <title>The Global Catalogue of Microorganisms (GCM) 10K type strain sequencing project: providing services to taxonomists for standard genome sequencing and annotation.</title>
        <authorList>
            <consortium name="The Broad Institute Genomics Platform"/>
            <consortium name="The Broad Institute Genome Sequencing Center for Infectious Disease"/>
            <person name="Wu L."/>
            <person name="Ma J."/>
        </authorList>
    </citation>
    <scope>NUCLEOTIDE SEQUENCE [LARGE SCALE GENOMIC DNA]</scope>
    <source>
        <strain evidence="3">CGMCC 1.10992</strain>
    </source>
</reference>
<evidence type="ECO:0000313" key="3">
    <source>
        <dbReference type="Proteomes" id="UP001597380"/>
    </source>
</evidence>
<keyword evidence="1" id="KW-1133">Transmembrane helix</keyword>
<feature type="transmembrane region" description="Helical" evidence="1">
    <location>
        <begin position="164"/>
        <end position="197"/>
    </location>
</feature>
<feature type="transmembrane region" description="Helical" evidence="1">
    <location>
        <begin position="118"/>
        <end position="136"/>
    </location>
</feature>
<keyword evidence="1" id="KW-0472">Membrane</keyword>
<keyword evidence="1" id="KW-0812">Transmembrane</keyword>
<name>A0ABW4XLY1_9GAMM</name>
<dbReference type="RefSeq" id="WP_345340133.1">
    <property type="nucleotide sequence ID" value="NZ_BAABLI010000014.1"/>
</dbReference>
<sequence>MVEAMAGLLLTAAGIVVLSKQLTLLNHSGKRYFDSLNRGKMFSWKAEDLMRVRRSLSFGKYFIGALSFVLVCTVLGSISAHVVPSASFVWLTIGVTTLWASLQFPGEFKKELLTGKSLLVVCLFLPWPILLMDWMVELHPGVLFGFSRDLSLFGIEDPNRFMLAFYLSGLLTVSLFALRTFILIAMSLPALLLANCFRAQQHLIQCSHWCWGRSTVAATAVVAGIYLSWIG</sequence>